<evidence type="ECO:0000313" key="1">
    <source>
        <dbReference type="EMBL" id="GIY00301.1"/>
    </source>
</evidence>
<keyword evidence="2" id="KW-1185">Reference proteome</keyword>
<sequence length="87" mass="9882">MKGYVEEINVNEQCEKDIGKQKVTNAQQKPREPRLHQKFHNTCLIESSTCIDSGKQGHHASWRGCSMFLKRSKPSTAIAIERPSQIS</sequence>
<name>A0AAV4PTQ0_CAEEX</name>
<dbReference type="EMBL" id="BPLR01005164">
    <property type="protein sequence ID" value="GIY00301.1"/>
    <property type="molecule type" value="Genomic_DNA"/>
</dbReference>
<dbReference type="AlphaFoldDB" id="A0AAV4PTQ0"/>
<proteinExistence type="predicted"/>
<accession>A0AAV4PTQ0</accession>
<evidence type="ECO:0000313" key="2">
    <source>
        <dbReference type="Proteomes" id="UP001054945"/>
    </source>
</evidence>
<reference evidence="1 2" key="1">
    <citation type="submission" date="2021-06" db="EMBL/GenBank/DDBJ databases">
        <title>Caerostris extrusa draft genome.</title>
        <authorList>
            <person name="Kono N."/>
            <person name="Arakawa K."/>
        </authorList>
    </citation>
    <scope>NUCLEOTIDE SEQUENCE [LARGE SCALE GENOMIC DNA]</scope>
</reference>
<organism evidence="1 2">
    <name type="scientific">Caerostris extrusa</name>
    <name type="common">Bark spider</name>
    <name type="synonym">Caerostris bankana</name>
    <dbReference type="NCBI Taxonomy" id="172846"/>
    <lineage>
        <taxon>Eukaryota</taxon>
        <taxon>Metazoa</taxon>
        <taxon>Ecdysozoa</taxon>
        <taxon>Arthropoda</taxon>
        <taxon>Chelicerata</taxon>
        <taxon>Arachnida</taxon>
        <taxon>Araneae</taxon>
        <taxon>Araneomorphae</taxon>
        <taxon>Entelegynae</taxon>
        <taxon>Araneoidea</taxon>
        <taxon>Araneidae</taxon>
        <taxon>Caerostris</taxon>
    </lineage>
</organism>
<comment type="caution">
    <text evidence="1">The sequence shown here is derived from an EMBL/GenBank/DDBJ whole genome shotgun (WGS) entry which is preliminary data.</text>
</comment>
<protein>
    <submittedName>
        <fullName evidence="1">Uncharacterized protein</fullName>
    </submittedName>
</protein>
<gene>
    <name evidence="1" type="ORF">CEXT_339711</name>
</gene>
<dbReference type="Proteomes" id="UP001054945">
    <property type="component" value="Unassembled WGS sequence"/>
</dbReference>